<evidence type="ECO:0000256" key="3">
    <source>
        <dbReference type="ARBA" id="ARBA00022448"/>
    </source>
</evidence>
<evidence type="ECO:0000256" key="2">
    <source>
        <dbReference type="ARBA" id="ARBA00005695"/>
    </source>
</evidence>
<evidence type="ECO:0000313" key="7">
    <source>
        <dbReference type="EMBL" id="EPC49434.1"/>
    </source>
</evidence>
<dbReference type="GO" id="GO:0015833">
    <property type="term" value="P:peptide transport"/>
    <property type="evidence" value="ECO:0007669"/>
    <property type="project" value="TreeGrafter"/>
</dbReference>
<dbReference type="PROSITE" id="PS51257">
    <property type="entry name" value="PROKAR_LIPOPROTEIN"/>
    <property type="match status" value="1"/>
</dbReference>
<accession>A0A8E0M783</accession>
<sequence length="668" mass="72608">MRKFKRGLIIAALAAVTLLAACNHNSAKSGSGSTASTSTASTSTTTYNNIYGTDPTTLDYTVSSRATNSGLYANFVDGLLENDQYGQLKPALAKSWSVSKDGLTYTYKLRKGVDWVDSEGNKIATVKAQDFVTGLKHAVAAKSETLYVVQDSIKGLNDYVSGKTKDFSKVGVKALDDYTVQYTLNQPESYWNSKTTYGVLFPVNAKFLKSEGSNFGKMKADSILYNGGYILSNFTAKSVIEYKANPDYWDKKNVHIKTVKFTYNDGSDPDGLYKAFMKGTIDSAQVYPNLPGYKQVEKQSKKNIVWSDQDASVYNLAFNLDRQTYNLTSKKTTKAKEDTKKAILNKQFRQAISFAFDKTAYNAQSVGAAGAKRSLRNEMTPPDFVTINGKSYGSQVQKELRTLDPTAYKDVDLADGHDATYDPAKAKELFATAKKALQAEGVSFPIHLDIPVDQKASQSINVLKSLKSSIEKNLGSDNVVIDLQYASEDKVLAATYQATTGKASDFDISNASGWSPDYDDPSTYLDIYDPETGSMLQTLGLEASAVIQGKDETADAKKTVGLDKYASLVKAAEAITTDENARYAAFAKAEAYLLDTGVQIPISSGGGSPYVTKAVPYSGPFSWSGLGGSKYKFVKLQKEPVTAAQKAKAKAAWDAKRAEIAKEQASKD</sequence>
<protein>
    <submittedName>
        <fullName evidence="7">Oligopeptide ABC transporter oligopeptide-binding protein AliA</fullName>
    </submittedName>
</protein>
<comment type="similarity">
    <text evidence="2">Belongs to the bacterial solute-binding protein 5 family.</text>
</comment>
<evidence type="ECO:0000256" key="4">
    <source>
        <dbReference type="ARBA" id="ARBA00022729"/>
    </source>
</evidence>
<evidence type="ECO:0000313" key="8">
    <source>
        <dbReference type="Proteomes" id="UP000014303"/>
    </source>
</evidence>
<dbReference type="InterPro" id="IPR000914">
    <property type="entry name" value="SBP_5_dom"/>
</dbReference>
<dbReference type="CDD" id="cd08504">
    <property type="entry name" value="PBP2_OppA"/>
    <property type="match status" value="1"/>
</dbReference>
<dbReference type="GO" id="GO:0030313">
    <property type="term" value="C:cell envelope"/>
    <property type="evidence" value="ECO:0007669"/>
    <property type="project" value="UniProtKB-SubCell"/>
</dbReference>
<dbReference type="Gene3D" id="3.90.76.10">
    <property type="entry name" value="Dipeptide-binding Protein, Domain 1"/>
    <property type="match status" value="1"/>
</dbReference>
<keyword evidence="4 5" id="KW-0732">Signal</keyword>
<evidence type="ECO:0000256" key="1">
    <source>
        <dbReference type="ARBA" id="ARBA00004196"/>
    </source>
</evidence>
<feature type="chain" id="PRO_5038962778" evidence="5">
    <location>
        <begin position="21"/>
        <end position="668"/>
    </location>
</feature>
<organism evidence="7 8">
    <name type="scientific">Lacticaseibacillus paracasei subsp. paracasei Lpp7</name>
    <dbReference type="NCBI Taxonomy" id="1256200"/>
    <lineage>
        <taxon>Bacteria</taxon>
        <taxon>Bacillati</taxon>
        <taxon>Bacillota</taxon>
        <taxon>Bacilli</taxon>
        <taxon>Lactobacillales</taxon>
        <taxon>Lactobacillaceae</taxon>
        <taxon>Lacticaseibacillus</taxon>
    </lineage>
</organism>
<evidence type="ECO:0000259" key="6">
    <source>
        <dbReference type="Pfam" id="PF00496"/>
    </source>
</evidence>
<dbReference type="Pfam" id="PF00496">
    <property type="entry name" value="SBP_bac_5"/>
    <property type="match status" value="1"/>
</dbReference>
<proteinExistence type="inferred from homology"/>
<feature type="signal peptide" evidence="5">
    <location>
        <begin position="1"/>
        <end position="20"/>
    </location>
</feature>
<dbReference type="PANTHER" id="PTHR30290:SF10">
    <property type="entry name" value="PERIPLASMIC OLIGOPEPTIDE-BINDING PROTEIN-RELATED"/>
    <property type="match status" value="1"/>
</dbReference>
<comment type="subcellular location">
    <subcellularLocation>
        <location evidence="1">Cell envelope</location>
    </subcellularLocation>
</comment>
<dbReference type="InterPro" id="IPR039424">
    <property type="entry name" value="SBP_5"/>
</dbReference>
<name>A0A8E0M783_LACPA</name>
<feature type="domain" description="Solute-binding protein family 5" evidence="6">
    <location>
        <begin position="88"/>
        <end position="532"/>
    </location>
</feature>
<keyword evidence="3" id="KW-0813">Transport</keyword>
<reference evidence="7 8" key="1">
    <citation type="journal article" date="2013" name="PLoS ONE">
        <title>Lactobacillus paracasei comparative genomics: towards species pan-genome definition and exploitation of diversity.</title>
        <authorList>
            <person name="Smokvina T."/>
            <person name="Wels M."/>
            <person name="Polka J."/>
            <person name="Chervaux C."/>
            <person name="Brisse S."/>
            <person name="Boekhorst J."/>
            <person name="van Hylckama Vlieg J.E."/>
            <person name="Siezen R.J."/>
        </authorList>
    </citation>
    <scope>NUCLEOTIDE SEQUENCE [LARGE SCALE GENOMIC DNA]</scope>
    <source>
        <strain evidence="7 8">Lpp7</strain>
    </source>
</reference>
<dbReference type="PANTHER" id="PTHR30290">
    <property type="entry name" value="PERIPLASMIC BINDING COMPONENT OF ABC TRANSPORTER"/>
    <property type="match status" value="1"/>
</dbReference>
<evidence type="ECO:0000256" key="5">
    <source>
        <dbReference type="SAM" id="SignalP"/>
    </source>
</evidence>
<comment type="caution">
    <text evidence="7">The sequence shown here is derived from an EMBL/GenBank/DDBJ whole genome shotgun (WGS) entry which is preliminary data.</text>
</comment>
<dbReference type="Gene3D" id="3.10.105.10">
    <property type="entry name" value="Dipeptide-binding Protein, Domain 3"/>
    <property type="match status" value="1"/>
</dbReference>
<dbReference type="SUPFAM" id="SSF53850">
    <property type="entry name" value="Periplasmic binding protein-like II"/>
    <property type="match status" value="1"/>
</dbReference>
<dbReference type="GO" id="GO:1904680">
    <property type="term" value="F:peptide transmembrane transporter activity"/>
    <property type="evidence" value="ECO:0007669"/>
    <property type="project" value="TreeGrafter"/>
</dbReference>
<dbReference type="Gene3D" id="3.40.190.10">
    <property type="entry name" value="Periplasmic binding protein-like II"/>
    <property type="match status" value="1"/>
</dbReference>
<dbReference type="Proteomes" id="UP000014303">
    <property type="component" value="Unassembled WGS sequence"/>
</dbReference>
<dbReference type="EMBL" id="ANJV01000282">
    <property type="protein sequence ID" value="EPC49434.1"/>
    <property type="molecule type" value="Genomic_DNA"/>
</dbReference>
<dbReference type="AlphaFoldDB" id="A0A8E0M783"/>
<gene>
    <name evidence="7" type="ORF">Lpp7_12888</name>
</gene>